<dbReference type="EMBL" id="RJSG01000002">
    <property type="protein sequence ID" value="RNL79063.1"/>
    <property type="molecule type" value="Genomic_DNA"/>
</dbReference>
<evidence type="ECO:0000313" key="5">
    <source>
        <dbReference type="Proteomes" id="UP000277094"/>
    </source>
</evidence>
<evidence type="ECO:0000259" key="3">
    <source>
        <dbReference type="Pfam" id="PF00535"/>
    </source>
</evidence>
<reference evidence="4 5" key="1">
    <citation type="submission" date="2018-11" db="EMBL/GenBank/DDBJ databases">
        <authorList>
            <person name="Li F."/>
        </authorList>
    </citation>
    <scope>NUCLEOTIDE SEQUENCE [LARGE SCALE GENOMIC DNA]</scope>
    <source>
        <strain evidence="4 5">KIS18-7</strain>
    </source>
</reference>
<dbReference type="InterPro" id="IPR050256">
    <property type="entry name" value="Glycosyltransferase_2"/>
</dbReference>
<organism evidence="4 5">
    <name type="scientific">Nocardioides marmorisolisilvae</name>
    <dbReference type="NCBI Taxonomy" id="1542737"/>
    <lineage>
        <taxon>Bacteria</taxon>
        <taxon>Bacillati</taxon>
        <taxon>Actinomycetota</taxon>
        <taxon>Actinomycetes</taxon>
        <taxon>Propionibacteriales</taxon>
        <taxon>Nocardioidaceae</taxon>
        <taxon>Nocardioides</taxon>
    </lineage>
</organism>
<keyword evidence="4" id="KW-0808">Transferase</keyword>
<dbReference type="PANTHER" id="PTHR48090">
    <property type="entry name" value="UNDECAPRENYL-PHOSPHATE 4-DEOXY-4-FORMAMIDO-L-ARABINOSE TRANSFERASE-RELATED"/>
    <property type="match status" value="1"/>
</dbReference>
<keyword evidence="2" id="KW-1133">Transmembrane helix</keyword>
<dbReference type="Pfam" id="PF00535">
    <property type="entry name" value="Glycos_transf_2"/>
    <property type="match status" value="1"/>
</dbReference>
<feature type="transmembrane region" description="Helical" evidence="2">
    <location>
        <begin position="277"/>
        <end position="303"/>
    </location>
</feature>
<dbReference type="OrthoDB" id="9810247at2"/>
<protein>
    <submittedName>
        <fullName evidence="4">Glycosyltransferase family 2 protein</fullName>
    </submittedName>
</protein>
<sequence>MWAPTRPKTGKILFPRPRITSLAPANRPRRRVVVYRNNRIAVVVPAHNEERLIARVIQTTPELVDHILVIDDASSDNTAENAAAVGDVRVEVHRLDQNQGVGGAILAGHRRALELGADISVVMAGDAQMDPAFLPALLDPIVDGAAGFTKANRFYDATSFEGMPRHRIVGNIALSFLTKAASGYWNLFDPQNGYTAIHRTALERLPLDRIARRYEFENDLLINLNILRVRARDVPIPAVYGDEVSGMRLHKVAPRLLRALFRGFWHRIWWKYVLQSFSAVALLLFAGIGCVLFGLAVGVFVIINTLGEPVASPGTVLLAVAPILTGLHFLISALMLDIQEGNQ</sequence>
<gene>
    <name evidence="4" type="ORF">EFL95_08475</name>
</gene>
<keyword evidence="2" id="KW-0472">Membrane</keyword>
<proteinExistence type="inferred from homology"/>
<dbReference type="Gene3D" id="3.90.550.10">
    <property type="entry name" value="Spore Coat Polysaccharide Biosynthesis Protein SpsA, Chain A"/>
    <property type="match status" value="1"/>
</dbReference>
<accession>A0A3N0DUI6</accession>
<comment type="caution">
    <text evidence="4">The sequence shown here is derived from an EMBL/GenBank/DDBJ whole genome shotgun (WGS) entry which is preliminary data.</text>
</comment>
<feature type="domain" description="Glycosyltransferase 2-like" evidence="3">
    <location>
        <begin position="42"/>
        <end position="204"/>
    </location>
</feature>
<dbReference type="CDD" id="cd04179">
    <property type="entry name" value="DPM_DPG-synthase_like"/>
    <property type="match status" value="1"/>
</dbReference>
<evidence type="ECO:0000256" key="1">
    <source>
        <dbReference type="ARBA" id="ARBA00006739"/>
    </source>
</evidence>
<dbReference type="Proteomes" id="UP000277094">
    <property type="component" value="Unassembled WGS sequence"/>
</dbReference>
<dbReference type="InterPro" id="IPR029044">
    <property type="entry name" value="Nucleotide-diphossugar_trans"/>
</dbReference>
<feature type="transmembrane region" description="Helical" evidence="2">
    <location>
        <begin position="315"/>
        <end position="336"/>
    </location>
</feature>
<evidence type="ECO:0000256" key="2">
    <source>
        <dbReference type="SAM" id="Phobius"/>
    </source>
</evidence>
<dbReference type="SUPFAM" id="SSF53448">
    <property type="entry name" value="Nucleotide-diphospho-sugar transferases"/>
    <property type="match status" value="1"/>
</dbReference>
<dbReference type="AlphaFoldDB" id="A0A3N0DUI6"/>
<keyword evidence="5" id="KW-1185">Reference proteome</keyword>
<name>A0A3N0DUI6_9ACTN</name>
<evidence type="ECO:0000313" key="4">
    <source>
        <dbReference type="EMBL" id="RNL79063.1"/>
    </source>
</evidence>
<dbReference type="PANTHER" id="PTHR48090:SF7">
    <property type="entry name" value="RFBJ PROTEIN"/>
    <property type="match status" value="1"/>
</dbReference>
<dbReference type="InterPro" id="IPR001173">
    <property type="entry name" value="Glyco_trans_2-like"/>
</dbReference>
<dbReference type="GO" id="GO:0016740">
    <property type="term" value="F:transferase activity"/>
    <property type="evidence" value="ECO:0007669"/>
    <property type="project" value="UniProtKB-KW"/>
</dbReference>
<keyword evidence="2" id="KW-0812">Transmembrane</keyword>
<comment type="similarity">
    <text evidence="1">Belongs to the glycosyltransferase 2 family.</text>
</comment>